<name>A0ABX2IY19_9RHOB</name>
<keyword evidence="3" id="KW-1185">Reference proteome</keyword>
<dbReference type="Proteomes" id="UP000777935">
    <property type="component" value="Unassembled WGS sequence"/>
</dbReference>
<feature type="chain" id="PRO_5046954739" description="Lipoprotein" evidence="1">
    <location>
        <begin position="21"/>
        <end position="128"/>
    </location>
</feature>
<dbReference type="EMBL" id="JABUFE010000004">
    <property type="protein sequence ID" value="NSX55088.1"/>
    <property type="molecule type" value="Genomic_DNA"/>
</dbReference>
<accession>A0ABX2IY19</accession>
<evidence type="ECO:0000256" key="1">
    <source>
        <dbReference type="SAM" id="SignalP"/>
    </source>
</evidence>
<keyword evidence="1" id="KW-0732">Signal</keyword>
<evidence type="ECO:0000313" key="3">
    <source>
        <dbReference type="Proteomes" id="UP000777935"/>
    </source>
</evidence>
<reference evidence="2 3" key="1">
    <citation type="submission" date="2020-06" db="EMBL/GenBank/DDBJ databases">
        <title>Sulfitobacter algicola sp. nov., isolated from green algae.</title>
        <authorList>
            <person name="Wang C."/>
        </authorList>
    </citation>
    <scope>NUCLEOTIDE SEQUENCE [LARGE SCALE GENOMIC DNA]</scope>
    <source>
        <strain evidence="2 3">1151</strain>
    </source>
</reference>
<gene>
    <name evidence="2" type="ORF">HRQ87_09770</name>
</gene>
<dbReference type="PROSITE" id="PS51257">
    <property type="entry name" value="PROKAR_LIPOPROTEIN"/>
    <property type="match status" value="1"/>
</dbReference>
<proteinExistence type="predicted"/>
<feature type="signal peptide" evidence="1">
    <location>
        <begin position="1"/>
        <end position="20"/>
    </location>
</feature>
<dbReference type="RefSeq" id="WP_174137747.1">
    <property type="nucleotide sequence ID" value="NZ_JABUFE010000004.1"/>
</dbReference>
<comment type="caution">
    <text evidence="2">The sequence shown here is derived from an EMBL/GenBank/DDBJ whole genome shotgun (WGS) entry which is preliminary data.</text>
</comment>
<evidence type="ECO:0000313" key="2">
    <source>
        <dbReference type="EMBL" id="NSX55088.1"/>
    </source>
</evidence>
<sequence length="128" mass="14698">MRFPISVLCLPLLIAACATPYEKCTSTATKDLRVVESLIVETEENLDRGYALEQEVVPRTRFGWCVSRSARYQLCRDTQFSTRDKPVAIDLADERKKLRELRAKRNELALRANQDITQCRATYPESQS</sequence>
<organism evidence="2 3">
    <name type="scientific">Parasulfitobacter algicola</name>
    <dbReference type="NCBI Taxonomy" id="2614809"/>
    <lineage>
        <taxon>Bacteria</taxon>
        <taxon>Pseudomonadati</taxon>
        <taxon>Pseudomonadota</taxon>
        <taxon>Alphaproteobacteria</taxon>
        <taxon>Rhodobacterales</taxon>
        <taxon>Roseobacteraceae</taxon>
        <taxon>Parasulfitobacter</taxon>
    </lineage>
</organism>
<evidence type="ECO:0008006" key="4">
    <source>
        <dbReference type="Google" id="ProtNLM"/>
    </source>
</evidence>
<protein>
    <recommendedName>
        <fullName evidence="4">Lipoprotein</fullName>
    </recommendedName>
</protein>